<dbReference type="Pfam" id="PF08613">
    <property type="entry name" value="Cyclin"/>
    <property type="match status" value="1"/>
</dbReference>
<organism evidence="1 2">
    <name type="scientific">Cetraspora pellucida</name>
    <dbReference type="NCBI Taxonomy" id="1433469"/>
    <lineage>
        <taxon>Eukaryota</taxon>
        <taxon>Fungi</taxon>
        <taxon>Fungi incertae sedis</taxon>
        <taxon>Mucoromycota</taxon>
        <taxon>Glomeromycotina</taxon>
        <taxon>Glomeromycetes</taxon>
        <taxon>Diversisporales</taxon>
        <taxon>Gigasporaceae</taxon>
        <taxon>Cetraspora</taxon>
    </lineage>
</organism>
<reference evidence="1" key="1">
    <citation type="submission" date="2021-06" db="EMBL/GenBank/DDBJ databases">
        <authorList>
            <person name="Kallberg Y."/>
            <person name="Tangrot J."/>
            <person name="Rosling A."/>
        </authorList>
    </citation>
    <scope>NUCLEOTIDE SEQUENCE</scope>
    <source>
        <strain evidence="1">FL966</strain>
    </source>
</reference>
<dbReference type="SUPFAM" id="SSF47954">
    <property type="entry name" value="Cyclin-like"/>
    <property type="match status" value="1"/>
</dbReference>
<dbReference type="GO" id="GO:0005634">
    <property type="term" value="C:nucleus"/>
    <property type="evidence" value="ECO:0007669"/>
    <property type="project" value="TreeGrafter"/>
</dbReference>
<dbReference type="InterPro" id="IPR013922">
    <property type="entry name" value="Cyclin_PHO80-like"/>
</dbReference>
<dbReference type="AlphaFoldDB" id="A0A9N8VVG5"/>
<dbReference type="GO" id="GO:0016538">
    <property type="term" value="F:cyclin-dependent protein serine/threonine kinase regulator activity"/>
    <property type="evidence" value="ECO:0007669"/>
    <property type="project" value="TreeGrafter"/>
</dbReference>
<dbReference type="CDD" id="cd20557">
    <property type="entry name" value="CYCLIN_ScPCL1-like"/>
    <property type="match status" value="1"/>
</dbReference>
<evidence type="ECO:0000313" key="1">
    <source>
        <dbReference type="EMBL" id="CAG8463898.1"/>
    </source>
</evidence>
<dbReference type="PANTHER" id="PTHR15615:SF27">
    <property type="entry name" value="PHO85 CYCLIN CLG1"/>
    <property type="match status" value="1"/>
</dbReference>
<name>A0A9N8VVG5_9GLOM</name>
<proteinExistence type="predicted"/>
<sequence length="395" mass="44485">MYLTTTLASLPATSSNFSSLQTINLQRKPLPPLPNNLHQTDQFSSQKSSMQFFSQNNVTTTTSASTTSIITDSSSFEHVLPERVSDFAAHMTCFLWFGDYIMDSSSKIPPPGGNGHRRFPDFKPRDAFKKFCRDVISATQVSRSVIHLSLLYIHRMKINNPTIKGQNGSEYRTFTVALMLANKFLDDNTYTNKTWSEVTNIPVCEINTMEMEFLGSLNYQLYVSEKQYFEWVQNLSTYFRIGDNFHDDDNSSPDSFVDGMMVSPPKRANVYSMYSVQAPQQQSQQQVYAQTIAYPTPPSSASSSQRVSAYFNIPSTSSSSSNSSNMVYSSHSSQRQSYEVRQTFTNVTVRNTQPQYVIDPVGVFYTRRVQSSLINARSASSGFPVNNISFTTTVV</sequence>
<keyword evidence="2" id="KW-1185">Reference proteome</keyword>
<dbReference type="PANTHER" id="PTHR15615">
    <property type="match status" value="1"/>
</dbReference>
<dbReference type="InterPro" id="IPR036915">
    <property type="entry name" value="Cyclin-like_sf"/>
</dbReference>
<dbReference type="Proteomes" id="UP000789759">
    <property type="component" value="Unassembled WGS sequence"/>
</dbReference>
<dbReference type="GO" id="GO:0019901">
    <property type="term" value="F:protein kinase binding"/>
    <property type="evidence" value="ECO:0007669"/>
    <property type="project" value="InterPro"/>
</dbReference>
<gene>
    <name evidence="1" type="ORF">CPELLU_LOCUS751</name>
</gene>
<dbReference type="EMBL" id="CAJVQA010000236">
    <property type="protein sequence ID" value="CAG8463898.1"/>
    <property type="molecule type" value="Genomic_DNA"/>
</dbReference>
<dbReference type="GO" id="GO:0000307">
    <property type="term" value="C:cyclin-dependent protein kinase holoenzyme complex"/>
    <property type="evidence" value="ECO:0007669"/>
    <property type="project" value="TreeGrafter"/>
</dbReference>
<dbReference type="Gene3D" id="1.10.472.10">
    <property type="entry name" value="Cyclin-like"/>
    <property type="match status" value="1"/>
</dbReference>
<dbReference type="OrthoDB" id="244495at2759"/>
<protein>
    <submittedName>
        <fullName evidence="1">838_t:CDS:1</fullName>
    </submittedName>
</protein>
<comment type="caution">
    <text evidence="1">The sequence shown here is derived from an EMBL/GenBank/DDBJ whole genome shotgun (WGS) entry which is preliminary data.</text>
</comment>
<accession>A0A9N8VVG5</accession>
<evidence type="ECO:0000313" key="2">
    <source>
        <dbReference type="Proteomes" id="UP000789759"/>
    </source>
</evidence>